<dbReference type="Gene3D" id="3.40.366.10">
    <property type="entry name" value="Malonyl-Coenzyme A Acyl Carrier Protein, domain 2"/>
    <property type="match status" value="1"/>
</dbReference>
<keyword evidence="10" id="KW-1185">Reference proteome</keyword>
<dbReference type="InterPro" id="IPR050858">
    <property type="entry name" value="Mal-CoA-ACP_Trans/PKS_FabD"/>
</dbReference>
<dbReference type="InterPro" id="IPR016036">
    <property type="entry name" value="Malonyl_transacylase_ACP-bd"/>
</dbReference>
<dbReference type="STRING" id="1192034.CAP_6145"/>
<comment type="similarity">
    <text evidence="6">Belongs to the fabD family.</text>
</comment>
<dbReference type="EMBL" id="ASRX01000050">
    <property type="protein sequence ID" value="EYF03169.1"/>
    <property type="molecule type" value="Genomic_DNA"/>
</dbReference>
<dbReference type="AlphaFoldDB" id="A0A017T1N8"/>
<dbReference type="InterPro" id="IPR004410">
    <property type="entry name" value="Malonyl_CoA-ACP_transAc_FabD"/>
</dbReference>
<evidence type="ECO:0000313" key="9">
    <source>
        <dbReference type="EMBL" id="EYF03169.1"/>
    </source>
</evidence>
<dbReference type="InterPro" id="IPR001227">
    <property type="entry name" value="Ac_transferase_dom_sf"/>
</dbReference>
<evidence type="ECO:0000256" key="7">
    <source>
        <dbReference type="PIRSR" id="PIRSR000446-1"/>
    </source>
</evidence>
<dbReference type="GO" id="GO:0004314">
    <property type="term" value="F:[acyl-carrier-protein] S-malonyltransferase activity"/>
    <property type="evidence" value="ECO:0007669"/>
    <property type="project" value="UniProtKB-EC"/>
</dbReference>
<dbReference type="InterPro" id="IPR024925">
    <property type="entry name" value="Malonyl_CoA-ACP_transAc"/>
</dbReference>
<evidence type="ECO:0000313" key="10">
    <source>
        <dbReference type="Proteomes" id="UP000019678"/>
    </source>
</evidence>
<feature type="active site" evidence="7">
    <location>
        <position position="188"/>
    </location>
</feature>
<sequence>MGKALAEASEAARGVFARADAALGEPLSALCFEGPMEALTLTRNTQPALVTASCAALAALRERYPDLPRPAFAAGHSLGEYSALVAAGALSLEDAVRLCRLRGAAMQEAVPAGEGAMAAVMGVDAATLRELCAEAAAAAQGEVVSPANYNGPGQTVIAGHGSAVGRVGELVAQKGGKMVMLKVSAPFHCALMQPAAERLAGPLAETEMGAFAFPVVANVDGAPNVDGGRARTLLVEQVASPVQWLRTIERMAEEGVTHALEIGPGKVLAGLVKRISKQIAVHGVNDPASVERVGAFLA</sequence>
<dbReference type="eggNOG" id="COG0331">
    <property type="taxonomic scope" value="Bacteria"/>
</dbReference>
<evidence type="ECO:0000256" key="3">
    <source>
        <dbReference type="ARBA" id="ARBA00022679"/>
    </source>
</evidence>
<organism evidence="9 10">
    <name type="scientific">Chondromyces apiculatus DSM 436</name>
    <dbReference type="NCBI Taxonomy" id="1192034"/>
    <lineage>
        <taxon>Bacteria</taxon>
        <taxon>Pseudomonadati</taxon>
        <taxon>Myxococcota</taxon>
        <taxon>Polyangia</taxon>
        <taxon>Polyangiales</taxon>
        <taxon>Polyangiaceae</taxon>
        <taxon>Chondromyces</taxon>
    </lineage>
</organism>
<dbReference type="Pfam" id="PF00698">
    <property type="entry name" value="Acyl_transf_1"/>
    <property type="match status" value="1"/>
</dbReference>
<dbReference type="SUPFAM" id="SSF55048">
    <property type="entry name" value="Probable ACP-binding domain of malonyl-CoA ACP transacylase"/>
    <property type="match status" value="1"/>
</dbReference>
<dbReference type="InterPro" id="IPR016035">
    <property type="entry name" value="Acyl_Trfase/lysoPLipase"/>
</dbReference>
<evidence type="ECO:0000259" key="8">
    <source>
        <dbReference type="SMART" id="SM00827"/>
    </source>
</evidence>
<evidence type="ECO:0000256" key="2">
    <source>
        <dbReference type="ARBA" id="ARBA00018953"/>
    </source>
</evidence>
<dbReference type="Gene3D" id="3.30.70.250">
    <property type="entry name" value="Malonyl-CoA ACP transacylase, ACP-binding"/>
    <property type="match status" value="1"/>
</dbReference>
<evidence type="ECO:0000256" key="4">
    <source>
        <dbReference type="ARBA" id="ARBA00023315"/>
    </source>
</evidence>
<feature type="active site" evidence="7">
    <location>
        <position position="77"/>
    </location>
</feature>
<comment type="catalytic activity">
    <reaction evidence="5 6">
        <text>holo-[ACP] + malonyl-CoA = malonyl-[ACP] + CoA</text>
        <dbReference type="Rhea" id="RHEA:41792"/>
        <dbReference type="Rhea" id="RHEA-COMP:9623"/>
        <dbReference type="Rhea" id="RHEA-COMP:9685"/>
        <dbReference type="ChEBI" id="CHEBI:57287"/>
        <dbReference type="ChEBI" id="CHEBI:57384"/>
        <dbReference type="ChEBI" id="CHEBI:64479"/>
        <dbReference type="ChEBI" id="CHEBI:78449"/>
        <dbReference type="EC" id="2.3.1.39"/>
    </reaction>
</comment>
<accession>A0A017T1N8</accession>
<dbReference type="EC" id="2.3.1.39" evidence="1 6"/>
<dbReference type="SMART" id="SM00827">
    <property type="entry name" value="PKS_AT"/>
    <property type="match status" value="1"/>
</dbReference>
<feature type="domain" description="Malonyl-CoA:ACP transacylase (MAT)" evidence="8">
    <location>
        <begin position="1"/>
        <end position="289"/>
    </location>
</feature>
<dbReference type="PANTHER" id="PTHR42681">
    <property type="entry name" value="MALONYL-COA-ACYL CARRIER PROTEIN TRANSACYLASE, MITOCHONDRIAL"/>
    <property type="match status" value="1"/>
</dbReference>
<dbReference type="NCBIfam" id="TIGR00128">
    <property type="entry name" value="fabD"/>
    <property type="match status" value="1"/>
</dbReference>
<dbReference type="PIRSF" id="PIRSF000446">
    <property type="entry name" value="Mct"/>
    <property type="match status" value="1"/>
</dbReference>
<dbReference type="Proteomes" id="UP000019678">
    <property type="component" value="Unassembled WGS sequence"/>
</dbReference>
<keyword evidence="4 6" id="KW-0012">Acyltransferase</keyword>
<dbReference type="PANTHER" id="PTHR42681:SF1">
    <property type="entry name" value="MALONYL-COA-ACYL CARRIER PROTEIN TRANSACYLASE, MITOCHONDRIAL"/>
    <property type="match status" value="1"/>
</dbReference>
<evidence type="ECO:0000256" key="6">
    <source>
        <dbReference type="PIRNR" id="PIRNR000446"/>
    </source>
</evidence>
<name>A0A017T1N8_9BACT</name>
<reference evidence="9 10" key="1">
    <citation type="submission" date="2013-05" db="EMBL/GenBank/DDBJ databases">
        <title>Genome assembly of Chondromyces apiculatus DSM 436.</title>
        <authorList>
            <person name="Sharma G."/>
            <person name="Khatri I."/>
            <person name="Kaur C."/>
            <person name="Mayilraj S."/>
            <person name="Subramanian S."/>
        </authorList>
    </citation>
    <scope>NUCLEOTIDE SEQUENCE [LARGE SCALE GENOMIC DNA]</scope>
    <source>
        <strain evidence="9 10">DSM 436</strain>
    </source>
</reference>
<protein>
    <recommendedName>
        <fullName evidence="2 6">Malonyl CoA-acyl carrier protein transacylase</fullName>
        <ecNumber evidence="1 6">2.3.1.39</ecNumber>
    </recommendedName>
</protein>
<dbReference type="FunFam" id="3.30.70.250:FF:000001">
    <property type="entry name" value="Malonyl CoA-acyl carrier protein transacylase"/>
    <property type="match status" value="1"/>
</dbReference>
<keyword evidence="3 6" id="KW-0808">Transferase</keyword>
<proteinExistence type="inferred from homology"/>
<dbReference type="GO" id="GO:0005829">
    <property type="term" value="C:cytosol"/>
    <property type="evidence" value="ECO:0007669"/>
    <property type="project" value="TreeGrafter"/>
</dbReference>
<comment type="caution">
    <text evidence="9">The sequence shown here is derived from an EMBL/GenBank/DDBJ whole genome shotgun (WGS) entry which is preliminary data.</text>
</comment>
<dbReference type="SUPFAM" id="SSF52151">
    <property type="entry name" value="FabD/lysophospholipase-like"/>
    <property type="match status" value="1"/>
</dbReference>
<evidence type="ECO:0000256" key="5">
    <source>
        <dbReference type="ARBA" id="ARBA00048462"/>
    </source>
</evidence>
<evidence type="ECO:0000256" key="1">
    <source>
        <dbReference type="ARBA" id="ARBA00013258"/>
    </source>
</evidence>
<gene>
    <name evidence="9" type="ORF">CAP_6145</name>
</gene>
<dbReference type="InterPro" id="IPR014043">
    <property type="entry name" value="Acyl_transferase_dom"/>
</dbReference>
<dbReference type="GO" id="GO:0006633">
    <property type="term" value="P:fatty acid biosynthetic process"/>
    <property type="evidence" value="ECO:0007669"/>
    <property type="project" value="TreeGrafter"/>
</dbReference>